<protein>
    <submittedName>
        <fullName evidence="1">Uncharacterized protein</fullName>
    </submittedName>
</protein>
<accession>W4FG34</accession>
<dbReference type="Gene3D" id="3.30.420.10">
    <property type="entry name" value="Ribonuclease H-like superfamily/Ribonuclease H"/>
    <property type="match status" value="1"/>
</dbReference>
<dbReference type="RefSeq" id="XP_009844800.1">
    <property type="nucleotide sequence ID" value="XM_009846498.1"/>
</dbReference>
<dbReference type="EMBL" id="KI913226">
    <property type="protein sequence ID" value="ETV65693.1"/>
    <property type="molecule type" value="Genomic_DNA"/>
</dbReference>
<dbReference type="GO" id="GO:0003676">
    <property type="term" value="F:nucleic acid binding"/>
    <property type="evidence" value="ECO:0007669"/>
    <property type="project" value="InterPro"/>
</dbReference>
<dbReference type="GeneID" id="20819630"/>
<proteinExistence type="predicted"/>
<gene>
    <name evidence="1" type="ORF">H257_17634</name>
</gene>
<dbReference type="VEuPathDB" id="FungiDB:H257_17634"/>
<evidence type="ECO:0000313" key="1">
    <source>
        <dbReference type="EMBL" id="ETV65693.1"/>
    </source>
</evidence>
<name>W4FG34_APHAT</name>
<dbReference type="InterPro" id="IPR036397">
    <property type="entry name" value="RNaseH_sf"/>
</dbReference>
<reference evidence="1" key="1">
    <citation type="submission" date="2013-12" db="EMBL/GenBank/DDBJ databases">
        <title>The Genome Sequence of Aphanomyces astaci APO3.</title>
        <authorList>
            <consortium name="The Broad Institute Genomics Platform"/>
            <person name="Russ C."/>
            <person name="Tyler B."/>
            <person name="van West P."/>
            <person name="Dieguez-Uribeondo J."/>
            <person name="Young S.K."/>
            <person name="Zeng Q."/>
            <person name="Gargeya S."/>
            <person name="Fitzgerald M."/>
            <person name="Abouelleil A."/>
            <person name="Alvarado L."/>
            <person name="Chapman S.B."/>
            <person name="Gainer-Dewar J."/>
            <person name="Goldberg J."/>
            <person name="Griggs A."/>
            <person name="Gujja S."/>
            <person name="Hansen M."/>
            <person name="Howarth C."/>
            <person name="Imamovic A."/>
            <person name="Ireland A."/>
            <person name="Larimer J."/>
            <person name="McCowan C."/>
            <person name="Murphy C."/>
            <person name="Pearson M."/>
            <person name="Poon T.W."/>
            <person name="Priest M."/>
            <person name="Roberts A."/>
            <person name="Saif S."/>
            <person name="Shea T."/>
            <person name="Sykes S."/>
            <person name="Wortman J."/>
            <person name="Nusbaum C."/>
            <person name="Birren B."/>
        </authorList>
    </citation>
    <scope>NUCLEOTIDE SEQUENCE [LARGE SCALE GENOMIC DNA]</scope>
    <source>
        <strain evidence="1">APO3</strain>
    </source>
</reference>
<sequence length="67" mass="7906">MGPWLRSCVHTAYHLDLQPIEYVWAYLKGNVGQQYTMETTMTTMEDVRKKVLELNTYVLSWKPPKKS</sequence>
<dbReference type="AlphaFoldDB" id="W4FG34"/>
<organism evidence="1">
    <name type="scientific">Aphanomyces astaci</name>
    <name type="common">Crayfish plague agent</name>
    <dbReference type="NCBI Taxonomy" id="112090"/>
    <lineage>
        <taxon>Eukaryota</taxon>
        <taxon>Sar</taxon>
        <taxon>Stramenopiles</taxon>
        <taxon>Oomycota</taxon>
        <taxon>Saprolegniomycetes</taxon>
        <taxon>Saprolegniales</taxon>
        <taxon>Verrucalvaceae</taxon>
        <taxon>Aphanomyces</taxon>
    </lineage>
</organism>